<gene>
    <name evidence="2" type="ORF">L227DRAFT_371944</name>
</gene>
<feature type="compositionally biased region" description="Basic and acidic residues" evidence="1">
    <location>
        <begin position="15"/>
        <end position="31"/>
    </location>
</feature>
<protein>
    <submittedName>
        <fullName evidence="2">Uncharacterized protein</fullName>
    </submittedName>
</protein>
<dbReference type="EMBL" id="ML122311">
    <property type="protein sequence ID" value="RPD54057.1"/>
    <property type="molecule type" value="Genomic_DNA"/>
</dbReference>
<feature type="region of interest" description="Disordered" evidence="1">
    <location>
        <begin position="1"/>
        <end position="78"/>
    </location>
</feature>
<accession>A0A5C2RU64</accession>
<organism evidence="2 3">
    <name type="scientific">Lentinus tigrinus ALCF2SS1-6</name>
    <dbReference type="NCBI Taxonomy" id="1328759"/>
    <lineage>
        <taxon>Eukaryota</taxon>
        <taxon>Fungi</taxon>
        <taxon>Dikarya</taxon>
        <taxon>Basidiomycota</taxon>
        <taxon>Agaricomycotina</taxon>
        <taxon>Agaricomycetes</taxon>
        <taxon>Polyporales</taxon>
        <taxon>Polyporaceae</taxon>
        <taxon>Lentinus</taxon>
    </lineage>
</organism>
<evidence type="ECO:0000313" key="3">
    <source>
        <dbReference type="Proteomes" id="UP000313359"/>
    </source>
</evidence>
<dbReference type="Proteomes" id="UP000313359">
    <property type="component" value="Unassembled WGS sequence"/>
</dbReference>
<reference evidence="2" key="1">
    <citation type="journal article" date="2018" name="Genome Biol. Evol.">
        <title>Genomics and development of Lentinus tigrinus, a white-rot wood-decaying mushroom with dimorphic fruiting bodies.</title>
        <authorList>
            <person name="Wu B."/>
            <person name="Xu Z."/>
            <person name="Knudson A."/>
            <person name="Carlson A."/>
            <person name="Chen N."/>
            <person name="Kovaka S."/>
            <person name="LaButti K."/>
            <person name="Lipzen A."/>
            <person name="Pennachio C."/>
            <person name="Riley R."/>
            <person name="Schakwitz W."/>
            <person name="Umezawa K."/>
            <person name="Ohm R.A."/>
            <person name="Grigoriev I.V."/>
            <person name="Nagy L.G."/>
            <person name="Gibbons J."/>
            <person name="Hibbett D."/>
        </authorList>
    </citation>
    <scope>NUCLEOTIDE SEQUENCE [LARGE SCALE GENOMIC DNA]</scope>
    <source>
        <strain evidence="2">ALCF2SS1-6</strain>
    </source>
</reference>
<proteinExistence type="predicted"/>
<sequence>MASPKPSRPHSGTSSRDKGVRKVKEYKRHDALYINPSSESNTPRRADSCGEREQNRAAGSCEHPEGTPRSANCERRHETSERRYAASALTLRGLASGHWRDAKTNLLAHILSGCRSLNRNWLYLACAVAATDASRSAAKLAIACLVSHSLVLQRRS</sequence>
<evidence type="ECO:0000313" key="2">
    <source>
        <dbReference type="EMBL" id="RPD54057.1"/>
    </source>
</evidence>
<name>A0A5C2RU64_9APHY</name>
<evidence type="ECO:0000256" key="1">
    <source>
        <dbReference type="SAM" id="MobiDB-lite"/>
    </source>
</evidence>
<feature type="compositionally biased region" description="Basic and acidic residues" evidence="1">
    <location>
        <begin position="42"/>
        <end position="55"/>
    </location>
</feature>
<keyword evidence="3" id="KW-1185">Reference proteome</keyword>
<feature type="compositionally biased region" description="Basic and acidic residues" evidence="1">
    <location>
        <begin position="62"/>
        <end position="78"/>
    </location>
</feature>
<dbReference type="AlphaFoldDB" id="A0A5C2RU64"/>